<keyword evidence="2" id="KW-1185">Reference proteome</keyword>
<dbReference type="STRING" id="634498.mru_1830"/>
<protein>
    <submittedName>
        <fullName evidence="1">Uncharacterized protein</fullName>
    </submittedName>
</protein>
<evidence type="ECO:0000313" key="1">
    <source>
        <dbReference type="EMBL" id="ADC47680.1"/>
    </source>
</evidence>
<sequence>MDLNDLNKNNLKQKKNHQVLKDLKINNLIIIFLDLTQYINNN</sequence>
<dbReference type="HOGENOM" id="CLU_3245410_0_0_2"/>
<organism evidence="1 2">
    <name type="scientific">Methanobrevibacter ruminantium (strain ATCC 35063 / DSM 1093 / JCM 13430 / OCM 146 / M1)</name>
    <name type="common">Methanobacterium ruminantium</name>
    <dbReference type="NCBI Taxonomy" id="634498"/>
    <lineage>
        <taxon>Archaea</taxon>
        <taxon>Methanobacteriati</taxon>
        <taxon>Methanobacteriota</taxon>
        <taxon>Methanomada group</taxon>
        <taxon>Methanobacteria</taxon>
        <taxon>Methanobacteriales</taxon>
        <taxon>Methanobacteriaceae</taxon>
        <taxon>Methanobrevibacter</taxon>
    </lineage>
</organism>
<dbReference type="Proteomes" id="UP000008680">
    <property type="component" value="Chromosome"/>
</dbReference>
<proteinExistence type="predicted"/>
<gene>
    <name evidence="1" type="ordered locus">mru_1830</name>
</gene>
<accession>D3DZK2</accession>
<dbReference type="KEGG" id="mru:mru_1830"/>
<dbReference type="EMBL" id="CP001719">
    <property type="protein sequence ID" value="ADC47680.1"/>
    <property type="molecule type" value="Genomic_DNA"/>
</dbReference>
<evidence type="ECO:0000313" key="2">
    <source>
        <dbReference type="Proteomes" id="UP000008680"/>
    </source>
</evidence>
<name>D3DZK2_METRM</name>
<reference evidence="1 2" key="1">
    <citation type="journal article" date="2010" name="PLoS ONE">
        <title>The genome sequence of the rumen methanogen Methanobrevibacter ruminantium reveals new possibilities for controlling ruminant methane emissions.</title>
        <authorList>
            <person name="Leahy S.C."/>
            <person name="Kelly W.J."/>
            <person name="Altermann E."/>
            <person name="Ronimus R.S."/>
            <person name="Yeoman C.J."/>
            <person name="Pacheco D.M."/>
            <person name="Li D."/>
            <person name="Kong Z."/>
            <person name="McTavish S."/>
            <person name="Sang C."/>
            <person name="Lambie S.C."/>
            <person name="Janssen P.H."/>
            <person name="Dey D."/>
            <person name="Attwood G.T."/>
        </authorList>
    </citation>
    <scope>NUCLEOTIDE SEQUENCE [LARGE SCALE GENOMIC DNA]</scope>
    <source>
        <strain evidence="2">ATCC 35063 / DSM 1093 / JCM 13430 / OCM 146 / M1</strain>
    </source>
</reference>
<dbReference type="AlphaFoldDB" id="D3DZK2"/>